<evidence type="ECO:0000256" key="2">
    <source>
        <dbReference type="ARBA" id="ARBA00022797"/>
    </source>
</evidence>
<comment type="similarity">
    <text evidence="1">Belongs to the peptidase S33 family.</text>
</comment>
<dbReference type="InterPro" id="IPR016292">
    <property type="entry name" value="Epoxide_hydrolase"/>
</dbReference>
<keyword evidence="3" id="KW-0378">Hydrolase</keyword>
<feature type="active site" description="Proton donor" evidence="4">
    <location>
        <position position="303"/>
    </location>
</feature>
<sequence>MNTTPFRIDIPQSELDDLKKRLDATRFPERETVDDQSQGAQLDPIQKLVEYWRTQYDWRRVEARINSYPQFKTEIEGLGIHFLHIRSMHENALPVVLTHGWPGSIVEFLDIIDLLVDPTAYGGKAEDAFHVVLPSIPGYGFSDKPTAKGWERNRIGRAWDTIMKGLGYSEYVAQGGDWGSVITTEMGRLKLDGLLAIHVNLPFVAPTPFPEAPTAEEQIAIDQCMQFATDGSYYHHLQTTRPQTIGYSLVDSPAGLAAWIYEKLGAWSDSKGVPEDVFSYDQMLDNITLYWLTNSGASSARMYAEHPGLTFAAVPVDIPVAVSVFPGEIYTPPKEWAERTFSNMFYWHRTVKGGHFAAFEQPEIFAAEVRAAFAKVRQSQVEGHVLAPTPN</sequence>
<dbReference type="PANTHER" id="PTHR21661">
    <property type="entry name" value="EPOXIDE HYDROLASE 1-RELATED"/>
    <property type="match status" value="1"/>
</dbReference>
<dbReference type="PIRSF" id="PIRSF001112">
    <property type="entry name" value="Epoxide_hydrolase"/>
    <property type="match status" value="1"/>
</dbReference>
<evidence type="ECO:0000256" key="3">
    <source>
        <dbReference type="ARBA" id="ARBA00022801"/>
    </source>
</evidence>
<reference evidence="6 7" key="1">
    <citation type="submission" date="2020-04" db="EMBL/GenBank/DDBJ databases">
        <authorList>
            <person name="De Canck E."/>
        </authorList>
    </citation>
    <scope>NUCLEOTIDE SEQUENCE [LARGE SCALE GENOMIC DNA]</scope>
    <source>
        <strain evidence="6 7">LMG 27177</strain>
    </source>
</reference>
<dbReference type="InterPro" id="IPR029058">
    <property type="entry name" value="AB_hydrolase_fold"/>
</dbReference>
<dbReference type="InterPro" id="IPR010497">
    <property type="entry name" value="Epoxide_hydro_N"/>
</dbReference>
<evidence type="ECO:0000313" key="7">
    <source>
        <dbReference type="Proteomes" id="UP000494252"/>
    </source>
</evidence>
<feature type="domain" description="Epoxide hydrolase N-terminal" evidence="5">
    <location>
        <begin position="4"/>
        <end position="108"/>
    </location>
</feature>
<evidence type="ECO:0000313" key="6">
    <source>
        <dbReference type="EMBL" id="CAB3794622.1"/>
    </source>
</evidence>
<accession>A0A6J5G7M1</accession>
<dbReference type="Pfam" id="PF06441">
    <property type="entry name" value="EHN"/>
    <property type="match status" value="1"/>
</dbReference>
<keyword evidence="2" id="KW-0058">Aromatic hydrocarbons catabolism</keyword>
<dbReference type="AlphaFoldDB" id="A0A6J5G7M1"/>
<evidence type="ECO:0000256" key="1">
    <source>
        <dbReference type="ARBA" id="ARBA00010088"/>
    </source>
</evidence>
<feature type="active site" description="Nucleophile" evidence="4">
    <location>
        <position position="177"/>
    </location>
</feature>
<dbReference type="SUPFAM" id="SSF53474">
    <property type="entry name" value="alpha/beta-Hydrolases"/>
    <property type="match status" value="1"/>
</dbReference>
<dbReference type="GO" id="GO:0004301">
    <property type="term" value="F:epoxide hydrolase activity"/>
    <property type="evidence" value="ECO:0007669"/>
    <property type="project" value="TreeGrafter"/>
</dbReference>
<evidence type="ECO:0000259" key="5">
    <source>
        <dbReference type="Pfam" id="PF06441"/>
    </source>
</evidence>
<feature type="active site" description="Proton acceptor" evidence="4">
    <location>
        <position position="355"/>
    </location>
</feature>
<proteinExistence type="inferred from homology"/>
<dbReference type="EMBL" id="CADIKI010000010">
    <property type="protein sequence ID" value="CAB3794622.1"/>
    <property type="molecule type" value="Genomic_DNA"/>
</dbReference>
<dbReference type="Proteomes" id="UP000494252">
    <property type="component" value="Unassembled WGS sequence"/>
</dbReference>
<dbReference type="PRINTS" id="PR00412">
    <property type="entry name" value="EPOXHYDRLASE"/>
</dbReference>
<dbReference type="PANTHER" id="PTHR21661:SF35">
    <property type="entry name" value="EPOXIDE HYDROLASE"/>
    <property type="match status" value="1"/>
</dbReference>
<organism evidence="6 7">
    <name type="scientific">Paraburkholderia fynbosensis</name>
    <dbReference type="NCBI Taxonomy" id="1200993"/>
    <lineage>
        <taxon>Bacteria</taxon>
        <taxon>Pseudomonadati</taxon>
        <taxon>Pseudomonadota</taxon>
        <taxon>Betaproteobacteria</taxon>
        <taxon>Burkholderiales</taxon>
        <taxon>Burkholderiaceae</taxon>
        <taxon>Paraburkholderia</taxon>
    </lineage>
</organism>
<dbReference type="GO" id="GO:0097176">
    <property type="term" value="P:epoxide metabolic process"/>
    <property type="evidence" value="ECO:0007669"/>
    <property type="project" value="TreeGrafter"/>
</dbReference>
<name>A0A6J5G7M1_9BURK</name>
<gene>
    <name evidence="6" type="ORF">LMG27177_03685</name>
</gene>
<keyword evidence="7" id="KW-1185">Reference proteome</keyword>
<dbReference type="RefSeq" id="WP_175161784.1">
    <property type="nucleotide sequence ID" value="NZ_CADIKI010000010.1"/>
</dbReference>
<dbReference type="InterPro" id="IPR000639">
    <property type="entry name" value="Epox_hydrolase-like"/>
</dbReference>
<protein>
    <recommendedName>
        <fullName evidence="5">Epoxide hydrolase N-terminal domain-containing protein</fullName>
    </recommendedName>
</protein>
<evidence type="ECO:0000256" key="4">
    <source>
        <dbReference type="PIRSR" id="PIRSR001112-1"/>
    </source>
</evidence>
<dbReference type="Gene3D" id="3.40.50.1820">
    <property type="entry name" value="alpha/beta hydrolase"/>
    <property type="match status" value="1"/>
</dbReference>